<protein>
    <submittedName>
        <fullName evidence="2">Uncharacterized protein</fullName>
    </submittedName>
</protein>
<feature type="transmembrane region" description="Helical" evidence="1">
    <location>
        <begin position="140"/>
        <end position="166"/>
    </location>
</feature>
<evidence type="ECO:0000313" key="3">
    <source>
        <dbReference type="Proteomes" id="UP001165633"/>
    </source>
</evidence>
<comment type="caution">
    <text evidence="2">The sequence shown here is derived from an EMBL/GenBank/DDBJ whole genome shotgun (WGS) entry which is preliminary data.</text>
</comment>
<keyword evidence="3" id="KW-1185">Reference proteome</keyword>
<feature type="transmembrane region" description="Helical" evidence="1">
    <location>
        <begin position="208"/>
        <end position="233"/>
    </location>
</feature>
<keyword evidence="1" id="KW-1133">Transmembrane helix</keyword>
<accession>A0ABT3WB01</accession>
<dbReference type="RefSeq" id="WP_266127255.1">
    <property type="nucleotide sequence ID" value="NZ_JANIDV010000002.1"/>
</dbReference>
<dbReference type="EMBL" id="JANIDV010000002">
    <property type="protein sequence ID" value="MCX5616269.1"/>
    <property type="molecule type" value="Genomic_DNA"/>
</dbReference>
<dbReference type="Proteomes" id="UP001165633">
    <property type="component" value="Unassembled WGS sequence"/>
</dbReference>
<keyword evidence="1" id="KW-0472">Membrane</keyword>
<name>A0ABT3WB01_9PROT</name>
<sequence>MDDTSDEITSFEMASKLRAHSTSQVERIYLKYDFMIQHPVDKKISMYSININIASQISLISQLKNEPILSLSSSFIRLAKTRMTSLRIEYGDYTIARSLQTTVKGWFSTLHKTKKNSIMSILQNYRPIIRKTISLTTMSIYFILCYITLPKFIIIFSLLTFIIFNISSFLGRIIEMYLDSWTPLSFIKFNKKDESEIENFEQQNRNNIIFAVAGSILSPFISVLFKFFLTLILKKYM</sequence>
<gene>
    <name evidence="2" type="ORF">NQF87_04680</name>
</gene>
<keyword evidence="1" id="KW-0812">Transmembrane</keyword>
<proteinExistence type="predicted"/>
<evidence type="ECO:0000313" key="2">
    <source>
        <dbReference type="EMBL" id="MCX5616269.1"/>
    </source>
</evidence>
<organism evidence="2 3">
    <name type="scientific">Bombella dulcis</name>
    <dbReference type="NCBI Taxonomy" id="2967339"/>
    <lineage>
        <taxon>Bacteria</taxon>
        <taxon>Pseudomonadati</taxon>
        <taxon>Pseudomonadota</taxon>
        <taxon>Alphaproteobacteria</taxon>
        <taxon>Acetobacterales</taxon>
        <taxon>Acetobacteraceae</taxon>
        <taxon>Bombella</taxon>
    </lineage>
</organism>
<evidence type="ECO:0000256" key="1">
    <source>
        <dbReference type="SAM" id="Phobius"/>
    </source>
</evidence>
<reference evidence="2" key="1">
    <citation type="submission" date="2022-07" db="EMBL/GenBank/DDBJ databases">
        <title>Bombella genomes.</title>
        <authorList>
            <person name="Harer L."/>
            <person name="Styblova S."/>
            <person name="Ehrmann M."/>
        </authorList>
    </citation>
    <scope>NUCLEOTIDE SEQUENCE</scope>
    <source>
        <strain evidence="2">TMW 2.2559</strain>
    </source>
</reference>